<accession>A0A8B6GUY7</accession>
<protein>
    <submittedName>
        <fullName evidence="1">Uncharacterized protein</fullName>
    </submittedName>
</protein>
<dbReference type="OrthoDB" id="6155112at2759"/>
<sequence>MGKQSFKTAWLKCTMLTQTRNPNKGSWNNLFPQTVPFVFWWQQWHAECNIKLVVLWGLPSTLVLLWQETGRCVRDDSFGLMICYALKRSIAKPCDIYRSNRKFQSKCSSQESTSEMENFQNLILMYASIRHCYSQLVYTAKNRLVALDDHNAHAEREVMKNKDDSLRQIVISRIEDDIGMSRRLELEADDTRRISALLVPVPTPINKRHCG</sequence>
<proteinExistence type="predicted"/>
<name>A0A8B6GUY7_MYTGA</name>
<reference evidence="1" key="1">
    <citation type="submission" date="2018-11" db="EMBL/GenBank/DDBJ databases">
        <authorList>
            <person name="Alioto T."/>
            <person name="Alioto T."/>
        </authorList>
    </citation>
    <scope>NUCLEOTIDE SEQUENCE</scope>
</reference>
<dbReference type="InterPro" id="IPR027417">
    <property type="entry name" value="P-loop_NTPase"/>
</dbReference>
<dbReference type="AlphaFoldDB" id="A0A8B6GUY7"/>
<evidence type="ECO:0000313" key="2">
    <source>
        <dbReference type="Proteomes" id="UP000596742"/>
    </source>
</evidence>
<evidence type="ECO:0000313" key="1">
    <source>
        <dbReference type="EMBL" id="VDI69834.1"/>
    </source>
</evidence>
<dbReference type="Gene3D" id="3.40.50.300">
    <property type="entry name" value="P-loop containing nucleotide triphosphate hydrolases"/>
    <property type="match status" value="1"/>
</dbReference>
<gene>
    <name evidence="1" type="ORF">MGAL_10B028722</name>
</gene>
<comment type="caution">
    <text evidence="1">The sequence shown here is derived from an EMBL/GenBank/DDBJ whole genome shotgun (WGS) entry which is preliminary data.</text>
</comment>
<keyword evidence="2" id="KW-1185">Reference proteome</keyword>
<dbReference type="EMBL" id="UYJE01009087">
    <property type="protein sequence ID" value="VDI69834.1"/>
    <property type="molecule type" value="Genomic_DNA"/>
</dbReference>
<organism evidence="1 2">
    <name type="scientific">Mytilus galloprovincialis</name>
    <name type="common">Mediterranean mussel</name>
    <dbReference type="NCBI Taxonomy" id="29158"/>
    <lineage>
        <taxon>Eukaryota</taxon>
        <taxon>Metazoa</taxon>
        <taxon>Spiralia</taxon>
        <taxon>Lophotrochozoa</taxon>
        <taxon>Mollusca</taxon>
        <taxon>Bivalvia</taxon>
        <taxon>Autobranchia</taxon>
        <taxon>Pteriomorphia</taxon>
        <taxon>Mytilida</taxon>
        <taxon>Mytiloidea</taxon>
        <taxon>Mytilidae</taxon>
        <taxon>Mytilinae</taxon>
        <taxon>Mytilus</taxon>
    </lineage>
</organism>
<dbReference type="Proteomes" id="UP000596742">
    <property type="component" value="Unassembled WGS sequence"/>
</dbReference>